<reference evidence="1 2" key="1">
    <citation type="submission" date="2018-02" db="EMBL/GenBank/DDBJ databases">
        <title>Draft genome sequences of four Legionella pneumophila clinical strains isolated in Ontario.</title>
        <authorList>
            <person name="Fortuna A."/>
            <person name="Ramnarine R."/>
            <person name="Li A."/>
            <person name="Frantz C."/>
            <person name="Mallo G."/>
        </authorList>
    </citation>
    <scope>NUCLEOTIDE SEQUENCE [LARGE SCALE GENOMIC DNA]</scope>
    <source>
        <strain evidence="1 2">LG61</strain>
    </source>
</reference>
<dbReference type="RefSeq" id="WP_027226791.1">
    <property type="nucleotide sequence ID" value="NZ_CP017601.1"/>
</dbReference>
<gene>
    <name evidence="1" type="ORF">C3928_06360</name>
</gene>
<proteinExistence type="predicted"/>
<accession>A0A2S6EYX0</accession>
<organism evidence="1 2">
    <name type="scientific">Legionella pneumophila</name>
    <dbReference type="NCBI Taxonomy" id="446"/>
    <lineage>
        <taxon>Bacteria</taxon>
        <taxon>Pseudomonadati</taxon>
        <taxon>Pseudomonadota</taxon>
        <taxon>Gammaproteobacteria</taxon>
        <taxon>Legionellales</taxon>
        <taxon>Legionellaceae</taxon>
        <taxon>Legionella</taxon>
    </lineage>
</organism>
<dbReference type="EMBL" id="PQWY01000011">
    <property type="protein sequence ID" value="PPK30389.1"/>
    <property type="molecule type" value="Genomic_DNA"/>
</dbReference>
<evidence type="ECO:0000313" key="1">
    <source>
        <dbReference type="EMBL" id="PPK30389.1"/>
    </source>
</evidence>
<dbReference type="AlphaFoldDB" id="A0A2S6EYX0"/>
<dbReference type="Proteomes" id="UP000239239">
    <property type="component" value="Unassembled WGS sequence"/>
</dbReference>
<name>A0A2S6EYX0_LEGPN</name>
<protein>
    <submittedName>
        <fullName evidence="1">Uncharacterized protein</fullName>
    </submittedName>
</protein>
<sequence>MKRDKKINEIMYGLRTMHAEKFWSDEEAQQIELIQIKYQFHSYDLALKLLEKINALKGITEVIKCNPSNKEQLAYLQEFQGAADWLRDLNNENKMGRTIKNRLLKHSQNPSTLKNLDKLLDEVDSVLTQSIMAIKYEKSNHSNNNSNTLPKNDDGYNKKTIIKPLLHCLCSVFLEGSVMPPTHGTDAYSDEYPPKGNLYNFIMDLRPILKKRFSVKIGTPKTIGRYLNDIKSKINTNRK</sequence>
<evidence type="ECO:0000313" key="2">
    <source>
        <dbReference type="Proteomes" id="UP000239239"/>
    </source>
</evidence>
<comment type="caution">
    <text evidence="1">The sequence shown here is derived from an EMBL/GenBank/DDBJ whole genome shotgun (WGS) entry which is preliminary data.</text>
</comment>